<dbReference type="STRING" id="1450539.A0A318Z4B7"/>
<dbReference type="OrthoDB" id="9989112at2759"/>
<feature type="region of interest" description="Disordered" evidence="2">
    <location>
        <begin position="194"/>
        <end position="229"/>
    </location>
</feature>
<dbReference type="RefSeq" id="XP_025428153.1">
    <property type="nucleotide sequence ID" value="XM_025575724.1"/>
</dbReference>
<dbReference type="PROSITE" id="PS51419">
    <property type="entry name" value="RAB"/>
    <property type="match status" value="1"/>
</dbReference>
<gene>
    <name evidence="3" type="ORF">BP01DRAFT_359609</name>
</gene>
<dbReference type="PANTHER" id="PTHR47979">
    <property type="entry name" value="DRAB11-RELATED"/>
    <property type="match status" value="1"/>
</dbReference>
<comment type="similarity">
    <text evidence="1">Belongs to the small GTPase superfamily. Rab family.</text>
</comment>
<dbReference type="Gene3D" id="3.40.50.300">
    <property type="entry name" value="P-loop containing nucleotide triphosphate hydrolases"/>
    <property type="match status" value="1"/>
</dbReference>
<dbReference type="SMART" id="SM00174">
    <property type="entry name" value="RHO"/>
    <property type="match status" value="1"/>
</dbReference>
<name>A0A318Z4B7_9EURO</name>
<dbReference type="PROSITE" id="PS51421">
    <property type="entry name" value="RAS"/>
    <property type="match status" value="1"/>
</dbReference>
<sequence length="380" mass="41702">MLPQLHLARLREIRYAIFWLCPLRRTRSSPTSIGNDAVVAPEAAHFSSGLTGRLFPVFSLQELESMYDYLAKVILLGPSGAGKSCVLHRFVKNEWRVLSSQTIGVEFSSRVVKLGTGSRRTRIKFQLWDTAGTERFRSVSRSYYRGAAGAILIYDVSSQASFTSLPTFLMDARALASPNLTILLAGNKADLTSDATQHNDGFDDSSRPPPTPSSTSSKHSSFPLDSTGGSVRSITNYDLETRLTATRAVHGREVSTESMSRWAAKSGIPVAVEISAYTGEGVEELFNRLARIILTKIELGEIDPDDPQSGIQYGDGGLYGPSASDGSSIRSRATLDDGSVQLRRRYNRAGAENSRRGGFSEWEDIFRLSDSHRKKSSRCC</sequence>
<accession>A0A318Z4B7</accession>
<dbReference type="GO" id="GO:0003924">
    <property type="term" value="F:GTPase activity"/>
    <property type="evidence" value="ECO:0007669"/>
    <property type="project" value="InterPro"/>
</dbReference>
<evidence type="ECO:0000256" key="1">
    <source>
        <dbReference type="ARBA" id="ARBA00006270"/>
    </source>
</evidence>
<dbReference type="GeneID" id="37076952"/>
<dbReference type="CDD" id="cd00154">
    <property type="entry name" value="Rab"/>
    <property type="match status" value="1"/>
</dbReference>
<evidence type="ECO:0000256" key="2">
    <source>
        <dbReference type="SAM" id="MobiDB-lite"/>
    </source>
</evidence>
<proteinExistence type="inferred from homology"/>
<dbReference type="NCBIfam" id="TIGR00231">
    <property type="entry name" value="small_GTP"/>
    <property type="match status" value="1"/>
</dbReference>
<dbReference type="SMART" id="SM00173">
    <property type="entry name" value="RAS"/>
    <property type="match status" value="1"/>
</dbReference>
<dbReference type="InterPro" id="IPR050209">
    <property type="entry name" value="Rab_GTPases_membrane_traffic"/>
</dbReference>
<protein>
    <submittedName>
        <fullName evidence="3">Putative ras family GTPase</fullName>
    </submittedName>
</protein>
<feature type="region of interest" description="Disordered" evidence="2">
    <location>
        <begin position="305"/>
        <end position="336"/>
    </location>
</feature>
<dbReference type="Proteomes" id="UP000248349">
    <property type="component" value="Unassembled WGS sequence"/>
</dbReference>
<keyword evidence="4" id="KW-1185">Reference proteome</keyword>
<dbReference type="GO" id="GO:0005525">
    <property type="term" value="F:GTP binding"/>
    <property type="evidence" value="ECO:0007669"/>
    <property type="project" value="InterPro"/>
</dbReference>
<dbReference type="SMART" id="SM00176">
    <property type="entry name" value="RAN"/>
    <property type="match status" value="1"/>
</dbReference>
<dbReference type="SUPFAM" id="SSF52540">
    <property type="entry name" value="P-loop containing nucleoside triphosphate hydrolases"/>
    <property type="match status" value="1"/>
</dbReference>
<dbReference type="EMBL" id="KZ821254">
    <property type="protein sequence ID" value="PYH42171.1"/>
    <property type="molecule type" value="Genomic_DNA"/>
</dbReference>
<dbReference type="AlphaFoldDB" id="A0A318Z4B7"/>
<dbReference type="PRINTS" id="PR00449">
    <property type="entry name" value="RASTRNSFRMNG"/>
</dbReference>
<organism evidence="3 4">
    <name type="scientific">Aspergillus saccharolyticus JOP 1030-1</name>
    <dbReference type="NCBI Taxonomy" id="1450539"/>
    <lineage>
        <taxon>Eukaryota</taxon>
        <taxon>Fungi</taxon>
        <taxon>Dikarya</taxon>
        <taxon>Ascomycota</taxon>
        <taxon>Pezizomycotina</taxon>
        <taxon>Eurotiomycetes</taxon>
        <taxon>Eurotiomycetidae</taxon>
        <taxon>Eurotiales</taxon>
        <taxon>Aspergillaceae</taxon>
        <taxon>Aspergillus</taxon>
        <taxon>Aspergillus subgen. Circumdati</taxon>
    </lineage>
</organism>
<feature type="compositionally biased region" description="Low complexity" evidence="2">
    <location>
        <begin position="213"/>
        <end position="223"/>
    </location>
</feature>
<evidence type="ECO:0000313" key="4">
    <source>
        <dbReference type="Proteomes" id="UP000248349"/>
    </source>
</evidence>
<evidence type="ECO:0000313" key="3">
    <source>
        <dbReference type="EMBL" id="PYH42171.1"/>
    </source>
</evidence>
<dbReference type="InterPro" id="IPR005225">
    <property type="entry name" value="Small_GTP-bd"/>
</dbReference>
<dbReference type="SMART" id="SM00175">
    <property type="entry name" value="RAB"/>
    <property type="match status" value="1"/>
</dbReference>
<dbReference type="InterPro" id="IPR027417">
    <property type="entry name" value="P-loop_NTPase"/>
</dbReference>
<dbReference type="InterPro" id="IPR001806">
    <property type="entry name" value="Small_GTPase"/>
</dbReference>
<reference evidence="3 4" key="1">
    <citation type="submission" date="2016-12" db="EMBL/GenBank/DDBJ databases">
        <title>The genomes of Aspergillus section Nigri reveals drivers in fungal speciation.</title>
        <authorList>
            <consortium name="DOE Joint Genome Institute"/>
            <person name="Vesth T.C."/>
            <person name="Nybo J."/>
            <person name="Theobald S."/>
            <person name="Brandl J."/>
            <person name="Frisvad J.C."/>
            <person name="Nielsen K.F."/>
            <person name="Lyhne E.K."/>
            <person name="Kogle M.E."/>
            <person name="Kuo A."/>
            <person name="Riley R."/>
            <person name="Clum A."/>
            <person name="Nolan M."/>
            <person name="Lipzen A."/>
            <person name="Salamov A."/>
            <person name="Henrissat B."/>
            <person name="Wiebenga A."/>
            <person name="De Vries R.P."/>
            <person name="Grigoriev I.V."/>
            <person name="Mortensen U.H."/>
            <person name="Andersen M.R."/>
            <person name="Baker S.E."/>
        </authorList>
    </citation>
    <scope>NUCLEOTIDE SEQUENCE [LARGE SCALE GENOMIC DNA]</scope>
    <source>
        <strain evidence="3 4">JOP 1030-1</strain>
    </source>
</reference>
<dbReference type="Pfam" id="PF00071">
    <property type="entry name" value="Ras"/>
    <property type="match status" value="1"/>
</dbReference>